<proteinExistence type="predicted"/>
<name>A0A9D4ELW3_DREPO</name>
<dbReference type="EMBL" id="JAIWYP010000008">
    <property type="protein sequence ID" value="KAH3782026.1"/>
    <property type="molecule type" value="Genomic_DNA"/>
</dbReference>
<gene>
    <name evidence="2" type="ORF">DPMN_159937</name>
</gene>
<dbReference type="Proteomes" id="UP000828390">
    <property type="component" value="Unassembled WGS sequence"/>
</dbReference>
<feature type="coiled-coil region" evidence="1">
    <location>
        <begin position="102"/>
        <end position="129"/>
    </location>
</feature>
<comment type="caution">
    <text evidence="2">The sequence shown here is derived from an EMBL/GenBank/DDBJ whole genome shotgun (WGS) entry which is preliminary data.</text>
</comment>
<evidence type="ECO:0000256" key="1">
    <source>
        <dbReference type="SAM" id="Coils"/>
    </source>
</evidence>
<keyword evidence="1" id="KW-0175">Coiled coil</keyword>
<dbReference type="AlphaFoldDB" id="A0A9D4ELW3"/>
<evidence type="ECO:0000313" key="3">
    <source>
        <dbReference type="Proteomes" id="UP000828390"/>
    </source>
</evidence>
<reference evidence="2" key="1">
    <citation type="journal article" date="2019" name="bioRxiv">
        <title>The Genome of the Zebra Mussel, Dreissena polymorpha: A Resource for Invasive Species Research.</title>
        <authorList>
            <person name="McCartney M.A."/>
            <person name="Auch B."/>
            <person name="Kono T."/>
            <person name="Mallez S."/>
            <person name="Zhang Y."/>
            <person name="Obille A."/>
            <person name="Becker A."/>
            <person name="Abrahante J.E."/>
            <person name="Garbe J."/>
            <person name="Badalamenti J.P."/>
            <person name="Herman A."/>
            <person name="Mangelson H."/>
            <person name="Liachko I."/>
            <person name="Sullivan S."/>
            <person name="Sone E.D."/>
            <person name="Koren S."/>
            <person name="Silverstein K.A.T."/>
            <person name="Beckman K.B."/>
            <person name="Gohl D.M."/>
        </authorList>
    </citation>
    <scope>NUCLEOTIDE SEQUENCE</scope>
    <source>
        <strain evidence="2">Duluth1</strain>
        <tissue evidence="2">Whole animal</tissue>
    </source>
</reference>
<organism evidence="2 3">
    <name type="scientific">Dreissena polymorpha</name>
    <name type="common">Zebra mussel</name>
    <name type="synonym">Mytilus polymorpha</name>
    <dbReference type="NCBI Taxonomy" id="45954"/>
    <lineage>
        <taxon>Eukaryota</taxon>
        <taxon>Metazoa</taxon>
        <taxon>Spiralia</taxon>
        <taxon>Lophotrochozoa</taxon>
        <taxon>Mollusca</taxon>
        <taxon>Bivalvia</taxon>
        <taxon>Autobranchia</taxon>
        <taxon>Heteroconchia</taxon>
        <taxon>Euheterodonta</taxon>
        <taxon>Imparidentia</taxon>
        <taxon>Neoheterodontei</taxon>
        <taxon>Myida</taxon>
        <taxon>Dreissenoidea</taxon>
        <taxon>Dreissenidae</taxon>
        <taxon>Dreissena</taxon>
    </lineage>
</organism>
<protein>
    <submittedName>
        <fullName evidence="2">Uncharacterized protein</fullName>
    </submittedName>
</protein>
<keyword evidence="3" id="KW-1185">Reference proteome</keyword>
<accession>A0A9D4ELW3</accession>
<reference evidence="2" key="2">
    <citation type="submission" date="2020-11" db="EMBL/GenBank/DDBJ databases">
        <authorList>
            <person name="McCartney M.A."/>
            <person name="Auch B."/>
            <person name="Kono T."/>
            <person name="Mallez S."/>
            <person name="Becker A."/>
            <person name="Gohl D.M."/>
            <person name="Silverstein K.A.T."/>
            <person name="Koren S."/>
            <person name="Bechman K.B."/>
            <person name="Herman A."/>
            <person name="Abrahante J.E."/>
            <person name="Garbe J."/>
        </authorList>
    </citation>
    <scope>NUCLEOTIDE SEQUENCE</scope>
    <source>
        <strain evidence="2">Duluth1</strain>
        <tissue evidence="2">Whole animal</tissue>
    </source>
</reference>
<evidence type="ECO:0000313" key="2">
    <source>
        <dbReference type="EMBL" id="KAH3782026.1"/>
    </source>
</evidence>
<sequence length="138" mass="16047">MQTNFENVDYEALNKSTNLLQYKNAKKLNVLGRLKKKISGKHEQLNAIEKKIGHFSVRNVNKRDRRAVKNVMLLHKSESSKTLLTRKVQRLTAKSTCLTKEVNDLKVCLTELQKQNETMETKYDDLLGRCNIEKDKKL</sequence>